<reference evidence="3" key="1">
    <citation type="journal article" date="2017" name="Genome Biol.">
        <title>Comparative genomics reveals high biological diversity and specific adaptations in the industrially and medically important fungal genus Aspergillus.</title>
        <authorList>
            <person name="de Vries R.P."/>
            <person name="Riley R."/>
            <person name="Wiebenga A."/>
            <person name="Aguilar-Osorio G."/>
            <person name="Amillis S."/>
            <person name="Uchima C.A."/>
            <person name="Anderluh G."/>
            <person name="Asadollahi M."/>
            <person name="Askin M."/>
            <person name="Barry K."/>
            <person name="Battaglia E."/>
            <person name="Bayram O."/>
            <person name="Benocci T."/>
            <person name="Braus-Stromeyer S.A."/>
            <person name="Caldana C."/>
            <person name="Canovas D."/>
            <person name="Cerqueira G.C."/>
            <person name="Chen F."/>
            <person name="Chen W."/>
            <person name="Choi C."/>
            <person name="Clum A."/>
            <person name="Dos Santos R.A."/>
            <person name="Damasio A.R."/>
            <person name="Diallinas G."/>
            <person name="Emri T."/>
            <person name="Fekete E."/>
            <person name="Flipphi M."/>
            <person name="Freyberg S."/>
            <person name="Gallo A."/>
            <person name="Gournas C."/>
            <person name="Habgood R."/>
            <person name="Hainaut M."/>
            <person name="Harispe M.L."/>
            <person name="Henrissat B."/>
            <person name="Hilden K.S."/>
            <person name="Hope R."/>
            <person name="Hossain A."/>
            <person name="Karabika E."/>
            <person name="Karaffa L."/>
            <person name="Karanyi Z."/>
            <person name="Krasevec N."/>
            <person name="Kuo A."/>
            <person name="Kusch H."/>
            <person name="LaButti K."/>
            <person name="Lagendijk E.L."/>
            <person name="Lapidus A."/>
            <person name="Levasseur A."/>
            <person name="Lindquist E."/>
            <person name="Lipzen A."/>
            <person name="Logrieco A.F."/>
            <person name="MacCabe A."/>
            <person name="Maekelae M.R."/>
            <person name="Malavazi I."/>
            <person name="Melin P."/>
            <person name="Meyer V."/>
            <person name="Mielnichuk N."/>
            <person name="Miskei M."/>
            <person name="Molnar A.P."/>
            <person name="Mule G."/>
            <person name="Ngan C.Y."/>
            <person name="Orejas M."/>
            <person name="Orosz E."/>
            <person name="Ouedraogo J.P."/>
            <person name="Overkamp K.M."/>
            <person name="Park H.-S."/>
            <person name="Perrone G."/>
            <person name="Piumi F."/>
            <person name="Punt P.J."/>
            <person name="Ram A.F."/>
            <person name="Ramon A."/>
            <person name="Rauscher S."/>
            <person name="Record E."/>
            <person name="Riano-Pachon D.M."/>
            <person name="Robert V."/>
            <person name="Roehrig J."/>
            <person name="Ruller R."/>
            <person name="Salamov A."/>
            <person name="Salih N.S."/>
            <person name="Samson R.A."/>
            <person name="Sandor E."/>
            <person name="Sanguinetti M."/>
            <person name="Schuetze T."/>
            <person name="Sepcic K."/>
            <person name="Shelest E."/>
            <person name="Sherlock G."/>
            <person name="Sophianopoulou V."/>
            <person name="Squina F.M."/>
            <person name="Sun H."/>
            <person name="Susca A."/>
            <person name="Todd R.B."/>
            <person name="Tsang A."/>
            <person name="Unkles S.E."/>
            <person name="van de Wiele N."/>
            <person name="van Rossen-Uffink D."/>
            <person name="Oliveira J.V."/>
            <person name="Vesth T.C."/>
            <person name="Visser J."/>
            <person name="Yu J.-H."/>
            <person name="Zhou M."/>
            <person name="Andersen M.R."/>
            <person name="Archer D.B."/>
            <person name="Baker S.E."/>
            <person name="Benoit I."/>
            <person name="Brakhage A.A."/>
            <person name="Braus G.H."/>
            <person name="Fischer R."/>
            <person name="Frisvad J.C."/>
            <person name="Goldman G.H."/>
            <person name="Houbraken J."/>
            <person name="Oakley B."/>
            <person name="Pocsi I."/>
            <person name="Scazzocchio C."/>
            <person name="Seiboth B."/>
            <person name="vanKuyk P.A."/>
            <person name="Wortman J."/>
            <person name="Dyer P.S."/>
            <person name="Grigoriev I.V."/>
        </authorList>
    </citation>
    <scope>NUCLEOTIDE SEQUENCE [LARGE SCALE GENOMIC DNA]</scope>
    <source>
        <strain evidence="3">CBS 593.65</strain>
    </source>
</reference>
<evidence type="ECO:0008006" key="4">
    <source>
        <dbReference type="Google" id="ProtNLM"/>
    </source>
</evidence>
<evidence type="ECO:0000256" key="1">
    <source>
        <dbReference type="SAM" id="SignalP"/>
    </source>
</evidence>
<evidence type="ECO:0000313" key="2">
    <source>
        <dbReference type="EMBL" id="OJJ65352.1"/>
    </source>
</evidence>
<dbReference type="GeneID" id="63766365"/>
<keyword evidence="3" id="KW-1185">Reference proteome</keyword>
<sequence>MKCFTVLSATILAIASSASAELGFALGPLTVQTLTESKTARTDFTVRDLDHGGTTTCSTAWIIGDLDNPSPWYECNDTSFQFRFPAGIADVEQYALEITRTTDAGTVIGDANLDSHGEDPAYVCQSPGETPGTDTECKVVRGGVVASPI</sequence>
<organism evidence="2 3">
    <name type="scientific">Aspergillus sydowii CBS 593.65</name>
    <dbReference type="NCBI Taxonomy" id="1036612"/>
    <lineage>
        <taxon>Eukaryota</taxon>
        <taxon>Fungi</taxon>
        <taxon>Dikarya</taxon>
        <taxon>Ascomycota</taxon>
        <taxon>Pezizomycotina</taxon>
        <taxon>Eurotiomycetes</taxon>
        <taxon>Eurotiomycetidae</taxon>
        <taxon>Eurotiales</taxon>
        <taxon>Aspergillaceae</taxon>
        <taxon>Aspergillus</taxon>
        <taxon>Aspergillus subgen. Nidulantes</taxon>
    </lineage>
</organism>
<protein>
    <recommendedName>
        <fullName evidence="4">AA1-like domain-containing protein</fullName>
    </recommendedName>
</protein>
<dbReference type="OrthoDB" id="4484456at2759"/>
<dbReference type="VEuPathDB" id="FungiDB:ASPSYDRAFT_64882"/>
<name>A0A1L9U122_9EURO</name>
<keyword evidence="1" id="KW-0732">Signal</keyword>
<evidence type="ECO:0000313" key="3">
    <source>
        <dbReference type="Proteomes" id="UP000184356"/>
    </source>
</evidence>
<feature type="signal peptide" evidence="1">
    <location>
        <begin position="1"/>
        <end position="20"/>
    </location>
</feature>
<feature type="chain" id="PRO_5012205709" description="AA1-like domain-containing protein" evidence="1">
    <location>
        <begin position="21"/>
        <end position="149"/>
    </location>
</feature>
<proteinExistence type="predicted"/>
<gene>
    <name evidence="2" type="ORF">ASPSYDRAFT_64882</name>
</gene>
<dbReference type="Proteomes" id="UP000184356">
    <property type="component" value="Unassembled WGS sequence"/>
</dbReference>
<dbReference type="EMBL" id="KV878582">
    <property type="protein sequence ID" value="OJJ65352.1"/>
    <property type="molecule type" value="Genomic_DNA"/>
</dbReference>
<dbReference type="RefSeq" id="XP_040709158.1">
    <property type="nucleotide sequence ID" value="XM_040850292.1"/>
</dbReference>
<dbReference type="AlphaFoldDB" id="A0A1L9U122"/>
<accession>A0A1L9U122</accession>